<dbReference type="Proteomes" id="UP000314294">
    <property type="component" value="Unassembled WGS sequence"/>
</dbReference>
<evidence type="ECO:0000313" key="2">
    <source>
        <dbReference type="EMBL" id="TNN67680.1"/>
    </source>
</evidence>
<evidence type="ECO:0000313" key="3">
    <source>
        <dbReference type="Proteomes" id="UP000314294"/>
    </source>
</evidence>
<proteinExistence type="predicted"/>
<dbReference type="AlphaFoldDB" id="A0A4Z2HPZ6"/>
<evidence type="ECO:0000256" key="1">
    <source>
        <dbReference type="SAM" id="MobiDB-lite"/>
    </source>
</evidence>
<name>A0A4Z2HPZ6_9TELE</name>
<sequence length="66" mass="6724">MDNAAGVKGIDTSVRKRRRCAAPHKKDGAGRTGKFEPLPLSGAQNSNAAVYGPGGRYGDTAASAGH</sequence>
<reference evidence="2 3" key="1">
    <citation type="submission" date="2019-03" db="EMBL/GenBank/DDBJ databases">
        <title>First draft genome of Liparis tanakae, snailfish: a comprehensive survey of snailfish specific genes.</title>
        <authorList>
            <person name="Kim W."/>
            <person name="Song I."/>
            <person name="Jeong J.-H."/>
            <person name="Kim D."/>
            <person name="Kim S."/>
            <person name="Ryu S."/>
            <person name="Song J.Y."/>
            <person name="Lee S.K."/>
        </authorList>
    </citation>
    <scope>NUCLEOTIDE SEQUENCE [LARGE SCALE GENOMIC DNA]</scope>
    <source>
        <tissue evidence="2">Muscle</tissue>
    </source>
</reference>
<keyword evidence="3" id="KW-1185">Reference proteome</keyword>
<gene>
    <name evidence="2" type="ORF">EYF80_022144</name>
</gene>
<organism evidence="2 3">
    <name type="scientific">Liparis tanakae</name>
    <name type="common">Tanaka's snailfish</name>
    <dbReference type="NCBI Taxonomy" id="230148"/>
    <lineage>
        <taxon>Eukaryota</taxon>
        <taxon>Metazoa</taxon>
        <taxon>Chordata</taxon>
        <taxon>Craniata</taxon>
        <taxon>Vertebrata</taxon>
        <taxon>Euteleostomi</taxon>
        <taxon>Actinopterygii</taxon>
        <taxon>Neopterygii</taxon>
        <taxon>Teleostei</taxon>
        <taxon>Neoteleostei</taxon>
        <taxon>Acanthomorphata</taxon>
        <taxon>Eupercaria</taxon>
        <taxon>Perciformes</taxon>
        <taxon>Cottioidei</taxon>
        <taxon>Cottales</taxon>
        <taxon>Liparidae</taxon>
        <taxon>Liparis</taxon>
    </lineage>
</organism>
<dbReference type="EMBL" id="SRLO01000200">
    <property type="protein sequence ID" value="TNN67680.1"/>
    <property type="molecule type" value="Genomic_DNA"/>
</dbReference>
<protein>
    <submittedName>
        <fullName evidence="2">Uncharacterized protein</fullName>
    </submittedName>
</protein>
<comment type="caution">
    <text evidence="2">The sequence shown here is derived from an EMBL/GenBank/DDBJ whole genome shotgun (WGS) entry which is preliminary data.</text>
</comment>
<accession>A0A4Z2HPZ6</accession>
<feature type="region of interest" description="Disordered" evidence="1">
    <location>
        <begin position="1"/>
        <end position="66"/>
    </location>
</feature>